<accession>E4XZ31</accession>
<evidence type="ECO:0000313" key="1">
    <source>
        <dbReference type="EMBL" id="CBY14893.1"/>
    </source>
</evidence>
<dbReference type="Proteomes" id="UP000001307">
    <property type="component" value="Unassembled WGS sequence"/>
</dbReference>
<name>E4XZ31_OIKDI</name>
<gene>
    <name evidence="1" type="ORF">GSOID_T00009985001</name>
</gene>
<dbReference type="AlphaFoldDB" id="E4XZ31"/>
<proteinExistence type="predicted"/>
<reference evidence="1" key="1">
    <citation type="journal article" date="2010" name="Science">
        <title>Plasticity of animal genome architecture unmasked by rapid evolution of a pelagic tunicate.</title>
        <authorList>
            <person name="Denoeud F."/>
            <person name="Henriet S."/>
            <person name="Mungpakdee S."/>
            <person name="Aury J.M."/>
            <person name="Da Silva C."/>
            <person name="Brinkmann H."/>
            <person name="Mikhaleva J."/>
            <person name="Olsen L.C."/>
            <person name="Jubin C."/>
            <person name="Canestro C."/>
            <person name="Bouquet J.M."/>
            <person name="Danks G."/>
            <person name="Poulain J."/>
            <person name="Campsteijn C."/>
            <person name="Adamski M."/>
            <person name="Cross I."/>
            <person name="Yadetie F."/>
            <person name="Muffato M."/>
            <person name="Louis A."/>
            <person name="Butcher S."/>
            <person name="Tsagkogeorga G."/>
            <person name="Konrad A."/>
            <person name="Singh S."/>
            <person name="Jensen M.F."/>
            <person name="Cong E.H."/>
            <person name="Eikeseth-Otteraa H."/>
            <person name="Noel B."/>
            <person name="Anthouard V."/>
            <person name="Porcel B.M."/>
            <person name="Kachouri-Lafond R."/>
            <person name="Nishino A."/>
            <person name="Ugolini M."/>
            <person name="Chourrout P."/>
            <person name="Nishida H."/>
            <person name="Aasland R."/>
            <person name="Huzurbazar S."/>
            <person name="Westhof E."/>
            <person name="Delsuc F."/>
            <person name="Lehrach H."/>
            <person name="Reinhardt R."/>
            <person name="Weissenbach J."/>
            <person name="Roy S.W."/>
            <person name="Artiguenave F."/>
            <person name="Postlethwait J.H."/>
            <person name="Manak J.R."/>
            <person name="Thompson E.M."/>
            <person name="Jaillon O."/>
            <person name="Du Pasquier L."/>
            <person name="Boudinot P."/>
            <person name="Liberles D.A."/>
            <person name="Volff J.N."/>
            <person name="Philippe H."/>
            <person name="Lenhard B."/>
            <person name="Roest Crollius H."/>
            <person name="Wincker P."/>
            <person name="Chourrout D."/>
        </authorList>
    </citation>
    <scope>NUCLEOTIDE SEQUENCE [LARGE SCALE GENOMIC DNA]</scope>
</reference>
<protein>
    <submittedName>
        <fullName evidence="1">Uncharacterized protein</fullName>
    </submittedName>
</protein>
<organism evidence="1">
    <name type="scientific">Oikopleura dioica</name>
    <name type="common">Tunicate</name>
    <dbReference type="NCBI Taxonomy" id="34765"/>
    <lineage>
        <taxon>Eukaryota</taxon>
        <taxon>Metazoa</taxon>
        <taxon>Chordata</taxon>
        <taxon>Tunicata</taxon>
        <taxon>Appendicularia</taxon>
        <taxon>Copelata</taxon>
        <taxon>Oikopleuridae</taxon>
        <taxon>Oikopleura</taxon>
    </lineage>
</organism>
<dbReference type="EMBL" id="FN653371">
    <property type="protein sequence ID" value="CBY14893.1"/>
    <property type="molecule type" value="Genomic_DNA"/>
</dbReference>
<dbReference type="InParanoid" id="E4XZ31"/>
<keyword evidence="2" id="KW-1185">Reference proteome</keyword>
<evidence type="ECO:0000313" key="2">
    <source>
        <dbReference type="Proteomes" id="UP000001307"/>
    </source>
</evidence>
<sequence>MKEFFLNLKASLRDFFGAPNQRVSSTMDFHGYRAPRMSSTTIDGSKSSENQLLCSKSNQSFEKVKFTRSYRSPSMTQEQIEAEIEEYEAERLLSKDNNQLCSEDLV</sequence>